<evidence type="ECO:0000313" key="5">
    <source>
        <dbReference type="Proteomes" id="UP000195893"/>
    </source>
</evidence>
<gene>
    <name evidence="4" type="ORF">B9N60_03400</name>
</gene>
<name>A0A1Y5NFA4_9BACT</name>
<dbReference type="PANTHER" id="PTHR43673">
    <property type="entry name" value="NAD(P)H NITROREDUCTASE YDGI-RELATED"/>
    <property type="match status" value="1"/>
</dbReference>
<organism evidence="4 5">
    <name type="scientific">Campylobacter concisus</name>
    <dbReference type="NCBI Taxonomy" id="199"/>
    <lineage>
        <taxon>Bacteria</taxon>
        <taxon>Pseudomonadati</taxon>
        <taxon>Campylobacterota</taxon>
        <taxon>Epsilonproteobacteria</taxon>
        <taxon>Campylobacterales</taxon>
        <taxon>Campylobacteraceae</taxon>
        <taxon>Campylobacter</taxon>
    </lineage>
</organism>
<keyword evidence="2" id="KW-0560">Oxidoreductase</keyword>
<dbReference type="EMBL" id="NDYQ01000004">
    <property type="protein sequence ID" value="OUT18154.1"/>
    <property type="molecule type" value="Genomic_DNA"/>
</dbReference>
<dbReference type="AlphaFoldDB" id="A0A1Y5NFA4"/>
<dbReference type="InterPro" id="IPR000415">
    <property type="entry name" value="Nitroreductase-like"/>
</dbReference>
<dbReference type="Pfam" id="PF00881">
    <property type="entry name" value="Nitroreductase"/>
    <property type="match status" value="1"/>
</dbReference>
<dbReference type="InterPro" id="IPR029479">
    <property type="entry name" value="Nitroreductase"/>
</dbReference>
<accession>A0A1Y5NFA4</accession>
<sequence>MINILRTIKAYIMLYYSCLSDIHRYFKYSLTNPNNKFKDDNMSSIVLAQIHSIERAFSLKNIKKEFGKELVSNLKNNIKFIKNNENYKYELTLFNSAIAEYNKYHDYSKENILEIKPYKKYKHIRFNTSSSFKKVILSRHSIRNFGDTKINDSDVVKAIYMAKNTTPSVCNRQGYEALVVRNKETCKKILALQNGNSGISGIQNIIVVCSLIPSFFGSNERNQPYIDGGIFLMSLLNCLHFNNIASCTLNWSTDTKTDKNLRGLLKIHDSRVIIALIAIGTYEVKEINIASSHRKKLNKIIKIVE</sequence>
<dbReference type="Gene3D" id="3.40.109.10">
    <property type="entry name" value="NADH Oxidase"/>
    <property type="match status" value="1"/>
</dbReference>
<evidence type="ECO:0000313" key="4">
    <source>
        <dbReference type="EMBL" id="OUT18154.1"/>
    </source>
</evidence>
<comment type="similarity">
    <text evidence="1">Belongs to the nitroreductase family.</text>
</comment>
<reference evidence="4 5" key="1">
    <citation type="submission" date="2017-04" db="EMBL/GenBank/DDBJ databases">
        <title>Complete genome of Campylobacter concisus ATCC 33237T and draft genomes for an additional eight well characterized C. concisus strains.</title>
        <authorList>
            <person name="Cornelius A.J."/>
            <person name="Miller W.G."/>
            <person name="Lastovica A.J."/>
            <person name="On S.L."/>
            <person name="French N.P."/>
            <person name="Vandenberg O."/>
            <person name="Biggs P.J."/>
        </authorList>
    </citation>
    <scope>NUCLEOTIDE SEQUENCE [LARGE SCALE GENOMIC DNA]</scope>
    <source>
        <strain evidence="4 5">Lasto127.99</strain>
    </source>
</reference>
<dbReference type="SUPFAM" id="SSF55469">
    <property type="entry name" value="FMN-dependent nitroreductase-like"/>
    <property type="match status" value="1"/>
</dbReference>
<dbReference type="Proteomes" id="UP000195893">
    <property type="component" value="Unassembled WGS sequence"/>
</dbReference>
<protein>
    <recommendedName>
        <fullName evidence="3">Nitroreductase domain-containing protein</fullName>
    </recommendedName>
</protein>
<feature type="domain" description="Nitroreductase" evidence="3">
    <location>
        <begin position="136"/>
        <end position="191"/>
    </location>
</feature>
<evidence type="ECO:0000259" key="3">
    <source>
        <dbReference type="Pfam" id="PF00881"/>
    </source>
</evidence>
<dbReference type="GO" id="GO:0016491">
    <property type="term" value="F:oxidoreductase activity"/>
    <property type="evidence" value="ECO:0007669"/>
    <property type="project" value="UniProtKB-KW"/>
</dbReference>
<dbReference type="PANTHER" id="PTHR43673:SF10">
    <property type="entry name" value="NADH DEHYDROGENASE_NAD(P)H NITROREDUCTASE XCC3605-RELATED"/>
    <property type="match status" value="1"/>
</dbReference>
<comment type="caution">
    <text evidence="4">The sequence shown here is derived from an EMBL/GenBank/DDBJ whole genome shotgun (WGS) entry which is preliminary data.</text>
</comment>
<evidence type="ECO:0000256" key="1">
    <source>
        <dbReference type="ARBA" id="ARBA00007118"/>
    </source>
</evidence>
<dbReference type="CDD" id="cd02062">
    <property type="entry name" value="Nitro_FMN_reductase"/>
    <property type="match status" value="1"/>
</dbReference>
<evidence type="ECO:0000256" key="2">
    <source>
        <dbReference type="ARBA" id="ARBA00023002"/>
    </source>
</evidence>
<proteinExistence type="inferred from homology"/>